<gene>
    <name evidence="1" type="ORF">CR201_G0037911</name>
</gene>
<name>A0A2J8T3J3_PONAB</name>
<dbReference type="EMBL" id="NDHI03003523">
    <property type="protein sequence ID" value="PNJ27588.1"/>
    <property type="molecule type" value="Genomic_DNA"/>
</dbReference>
<comment type="caution">
    <text evidence="1">The sequence shown here is derived from an EMBL/GenBank/DDBJ whole genome shotgun (WGS) entry which is preliminary data.</text>
</comment>
<organism evidence="1">
    <name type="scientific">Pongo abelii</name>
    <name type="common">Sumatran orangutan</name>
    <name type="synonym">Pongo pygmaeus abelii</name>
    <dbReference type="NCBI Taxonomy" id="9601"/>
    <lineage>
        <taxon>Eukaryota</taxon>
        <taxon>Metazoa</taxon>
        <taxon>Chordata</taxon>
        <taxon>Craniata</taxon>
        <taxon>Vertebrata</taxon>
        <taxon>Euteleostomi</taxon>
        <taxon>Mammalia</taxon>
        <taxon>Eutheria</taxon>
        <taxon>Euarchontoglires</taxon>
        <taxon>Primates</taxon>
        <taxon>Haplorrhini</taxon>
        <taxon>Catarrhini</taxon>
        <taxon>Hominidae</taxon>
        <taxon>Pongo</taxon>
    </lineage>
</organism>
<reference evidence="1" key="1">
    <citation type="submission" date="2017-12" db="EMBL/GenBank/DDBJ databases">
        <title>High-resolution comparative analysis of great ape genomes.</title>
        <authorList>
            <person name="Pollen A."/>
            <person name="Hastie A."/>
            <person name="Hormozdiari F."/>
            <person name="Dougherty M."/>
            <person name="Liu R."/>
            <person name="Chaisson M."/>
            <person name="Hoppe E."/>
            <person name="Hill C."/>
            <person name="Pang A."/>
            <person name="Hillier L."/>
            <person name="Baker C."/>
            <person name="Armstrong J."/>
            <person name="Shendure J."/>
            <person name="Paten B."/>
            <person name="Wilson R."/>
            <person name="Chao H."/>
            <person name="Schneider V."/>
            <person name="Ventura M."/>
            <person name="Kronenberg Z."/>
            <person name="Murali S."/>
            <person name="Gordon D."/>
            <person name="Cantsilieris S."/>
            <person name="Munson K."/>
            <person name="Nelson B."/>
            <person name="Raja A."/>
            <person name="Underwood J."/>
            <person name="Diekhans M."/>
            <person name="Fiddes I."/>
            <person name="Haussler D."/>
            <person name="Eichler E."/>
        </authorList>
    </citation>
    <scope>NUCLEOTIDE SEQUENCE [LARGE SCALE GENOMIC DNA]</scope>
    <source>
        <strain evidence="1">Susie</strain>
    </source>
</reference>
<dbReference type="AlphaFoldDB" id="A0A2J8T3J3"/>
<proteinExistence type="predicted"/>
<sequence>MSPEKQHQEEDEVDSVLLSASKILNSSEGVKESGCSDTGPSATVGIISGFANADFAECQHGTVGNQ</sequence>
<accession>A0A2J8T3J3</accession>
<evidence type="ECO:0000313" key="1">
    <source>
        <dbReference type="EMBL" id="PNJ27588.1"/>
    </source>
</evidence>
<protein>
    <submittedName>
        <fullName evidence="1">CCDC110 isoform 5</fullName>
    </submittedName>
</protein>